<evidence type="ECO:0000313" key="3">
    <source>
        <dbReference type="EMBL" id="EBY7052056.1"/>
    </source>
</evidence>
<protein>
    <submittedName>
        <fullName evidence="3">Attachment protein</fullName>
    </submittedName>
</protein>
<accession>A0A5X0DYA9</accession>
<evidence type="ECO:0000256" key="2">
    <source>
        <dbReference type="SAM" id="SignalP"/>
    </source>
</evidence>
<feature type="region of interest" description="Disordered" evidence="1">
    <location>
        <begin position="296"/>
        <end position="315"/>
    </location>
</feature>
<evidence type="ECO:0000256" key="1">
    <source>
        <dbReference type="SAM" id="MobiDB-lite"/>
    </source>
</evidence>
<dbReference type="Gene3D" id="2.30.27.10">
    <property type="entry name" value="Phage FD Coat Protein,Membrane penetration domain"/>
    <property type="match status" value="1"/>
</dbReference>
<feature type="compositionally biased region" description="Gly residues" evidence="1">
    <location>
        <begin position="205"/>
        <end position="232"/>
    </location>
</feature>
<keyword evidence="2" id="KW-0732">Signal</keyword>
<dbReference type="SUPFAM" id="SSF50176">
    <property type="entry name" value="N-terminal domains of the minor coat protein g3p"/>
    <property type="match status" value="1"/>
</dbReference>
<reference evidence="3" key="1">
    <citation type="submission" date="2018-09" db="EMBL/GenBank/DDBJ databases">
        <authorList>
            <person name="Ashton P.M."/>
            <person name="Dallman T."/>
            <person name="Nair S."/>
            <person name="De Pinna E."/>
            <person name="Peters T."/>
            <person name="Grant K."/>
        </authorList>
    </citation>
    <scope>NUCLEOTIDE SEQUENCE</scope>
    <source>
        <strain evidence="3">574261</strain>
    </source>
</reference>
<comment type="caution">
    <text evidence="3">The sequence shown here is derived from an EMBL/GenBank/DDBJ whole genome shotgun (WGS) entry which is preliminary data.</text>
</comment>
<name>A0A5X0DYA9_SALEN</name>
<gene>
    <name evidence="3" type="ORF">D5912_24525</name>
</gene>
<dbReference type="Gene3D" id="3.30.110.160">
    <property type="match status" value="1"/>
</dbReference>
<dbReference type="EMBL" id="AAHOUJ010000033">
    <property type="protein sequence ID" value="EBY7052056.1"/>
    <property type="molecule type" value="Genomic_DNA"/>
</dbReference>
<feature type="region of interest" description="Disordered" evidence="1">
    <location>
        <begin position="263"/>
        <end position="286"/>
    </location>
</feature>
<feature type="signal peptide" evidence="2">
    <location>
        <begin position="1"/>
        <end position="20"/>
    </location>
</feature>
<feature type="region of interest" description="Disordered" evidence="1">
    <location>
        <begin position="189"/>
        <end position="238"/>
    </location>
</feature>
<dbReference type="InterPro" id="IPR036200">
    <property type="entry name" value="Attachment_G3P_N_sf"/>
</dbReference>
<organism evidence="3">
    <name type="scientific">Salmonella enteritidis</name>
    <dbReference type="NCBI Taxonomy" id="149539"/>
    <lineage>
        <taxon>Bacteria</taxon>
        <taxon>Pseudomonadati</taxon>
        <taxon>Pseudomonadota</taxon>
        <taxon>Gammaproteobacteria</taxon>
        <taxon>Enterobacterales</taxon>
        <taxon>Enterobacteriaceae</taxon>
        <taxon>Salmonella</taxon>
    </lineage>
</organism>
<dbReference type="AlphaFoldDB" id="A0A5X0DYA9"/>
<feature type="chain" id="PRO_5026014870" evidence="2">
    <location>
        <begin position="21"/>
        <end position="410"/>
    </location>
</feature>
<sequence length="410" mass="43130">MKYFYPVVAALILTVPSAYAADWVSIYSGTGTGSATADYATEVVDGKNTIYYQVSDSSLQNACLEARASGKSTYDSVLPSFKPIYPDDEWQMTQGNDVITGNLGKSAKMYSATCTVSFSIEHRAVTKDPAPEEQTPEQICKAKPTIDNVFNNVSEGYIYYQGCEYEATGVIVCQNDKTICAATWKPTGTVADESDTESTPQQDSGGTGSGNGSDSGNTGEGGSTGGSSGGSGTTISKSDMTAAVNDGVRSAAPVVADSVRDSLTENDTSADDKASADATTQTNISRLEDNLNNAARGAGRFADPDGGGKGFGDGASEMDDAAAVADSQLGISKDGHGASWESFLNEGALRPFIPTGHGCSPFVMFPGSVYQMQIDCDKLTDIKSVLSWVIYCLTFWYAFTEITTLLRGKK</sequence>
<proteinExistence type="predicted"/>